<protein>
    <recommendedName>
        <fullName evidence="2">DUF4806 domain-containing protein</fullName>
    </recommendedName>
</protein>
<keyword evidence="4" id="KW-1185">Reference proteome</keyword>
<sequence>MEEKSNTELESQLGRGFRKKKNSHYISKENDNSSNSSKNETSDNDSILELNNSLYEQDDGINQNIGDNDSHILNINETVVIEAEDNVTPTKDGIISAGNHTTETLDPILQYVREIKLMCKRMDERLHVLENNGNNKNTHRNIDMLPQLPMDCFEDINNFEIILASEEAQSQLVNMLIMTGGTTVKDAIKRALQKLFTNNLASKCSWTEANNNFKLKDLKMIMCMKNAIKNICPTVTEAKFEGILKAWFRQANLRLNGKNVRTLVEIILE</sequence>
<evidence type="ECO:0000313" key="3">
    <source>
        <dbReference type="EMBL" id="CAL1685207.1"/>
    </source>
</evidence>
<proteinExistence type="predicted"/>
<reference evidence="3" key="1">
    <citation type="submission" date="2024-04" db="EMBL/GenBank/DDBJ databases">
        <authorList>
            <consortium name="Molecular Ecology Group"/>
        </authorList>
    </citation>
    <scope>NUCLEOTIDE SEQUENCE</scope>
</reference>
<accession>A0AAV2NYY5</accession>
<feature type="region of interest" description="Disordered" evidence="1">
    <location>
        <begin position="1"/>
        <end position="44"/>
    </location>
</feature>
<evidence type="ECO:0000259" key="2">
    <source>
        <dbReference type="Pfam" id="PF16064"/>
    </source>
</evidence>
<dbReference type="AlphaFoldDB" id="A0AAV2NYY5"/>
<dbReference type="PANTHER" id="PTHR34153:SF2">
    <property type="entry name" value="SI:CH211-262H13.3-RELATED"/>
    <property type="match status" value="1"/>
</dbReference>
<dbReference type="Proteomes" id="UP001497644">
    <property type="component" value="Chromosome 6"/>
</dbReference>
<dbReference type="Pfam" id="PF16064">
    <property type="entry name" value="DUF4806"/>
    <property type="match status" value="1"/>
</dbReference>
<dbReference type="InterPro" id="IPR032071">
    <property type="entry name" value="DUF4806"/>
</dbReference>
<name>A0AAV2NYY5_9HYME</name>
<dbReference type="PANTHER" id="PTHR34153">
    <property type="entry name" value="SI:CH211-262H13.3-RELATED-RELATED"/>
    <property type="match status" value="1"/>
</dbReference>
<feature type="domain" description="DUF4806" evidence="2">
    <location>
        <begin position="148"/>
        <end position="224"/>
    </location>
</feature>
<organism evidence="3 4">
    <name type="scientific">Lasius platythorax</name>
    <dbReference type="NCBI Taxonomy" id="488582"/>
    <lineage>
        <taxon>Eukaryota</taxon>
        <taxon>Metazoa</taxon>
        <taxon>Ecdysozoa</taxon>
        <taxon>Arthropoda</taxon>
        <taxon>Hexapoda</taxon>
        <taxon>Insecta</taxon>
        <taxon>Pterygota</taxon>
        <taxon>Neoptera</taxon>
        <taxon>Endopterygota</taxon>
        <taxon>Hymenoptera</taxon>
        <taxon>Apocrita</taxon>
        <taxon>Aculeata</taxon>
        <taxon>Formicoidea</taxon>
        <taxon>Formicidae</taxon>
        <taxon>Formicinae</taxon>
        <taxon>Lasius</taxon>
        <taxon>Lasius</taxon>
    </lineage>
</organism>
<evidence type="ECO:0000313" key="4">
    <source>
        <dbReference type="Proteomes" id="UP001497644"/>
    </source>
</evidence>
<evidence type="ECO:0000256" key="1">
    <source>
        <dbReference type="SAM" id="MobiDB-lite"/>
    </source>
</evidence>
<dbReference type="EMBL" id="OZ034829">
    <property type="protein sequence ID" value="CAL1685207.1"/>
    <property type="molecule type" value="Genomic_DNA"/>
</dbReference>
<gene>
    <name evidence="3" type="ORF">LPLAT_LOCUS10764</name>
</gene>